<dbReference type="PANTHER" id="PTHR37329:SF1">
    <property type="entry name" value="KINETOCHORE PROTEIN SOS7"/>
    <property type="match status" value="1"/>
</dbReference>
<evidence type="ECO:0000259" key="2">
    <source>
        <dbReference type="Pfam" id="PF20882"/>
    </source>
</evidence>
<reference evidence="3" key="1">
    <citation type="journal article" date="2020" name="Stud. Mycol.">
        <title>101 Dothideomycetes genomes: a test case for predicting lifestyles and emergence of pathogens.</title>
        <authorList>
            <person name="Haridas S."/>
            <person name="Albert R."/>
            <person name="Binder M."/>
            <person name="Bloem J."/>
            <person name="Labutti K."/>
            <person name="Salamov A."/>
            <person name="Andreopoulos B."/>
            <person name="Baker S."/>
            <person name="Barry K."/>
            <person name="Bills G."/>
            <person name="Bluhm B."/>
            <person name="Cannon C."/>
            <person name="Castanera R."/>
            <person name="Culley D."/>
            <person name="Daum C."/>
            <person name="Ezra D."/>
            <person name="Gonzalez J."/>
            <person name="Henrissat B."/>
            <person name="Kuo A."/>
            <person name="Liang C."/>
            <person name="Lipzen A."/>
            <person name="Lutzoni F."/>
            <person name="Magnuson J."/>
            <person name="Mondo S."/>
            <person name="Nolan M."/>
            <person name="Ohm R."/>
            <person name="Pangilinan J."/>
            <person name="Park H.-J."/>
            <person name="Ramirez L."/>
            <person name="Alfaro M."/>
            <person name="Sun H."/>
            <person name="Tritt A."/>
            <person name="Yoshinaga Y."/>
            <person name="Zwiers L.-H."/>
            <person name="Turgeon B."/>
            <person name="Goodwin S."/>
            <person name="Spatafora J."/>
            <person name="Crous P."/>
            <person name="Grigoriev I."/>
        </authorList>
    </citation>
    <scope>NUCLEOTIDE SEQUENCE</scope>
    <source>
        <strain evidence="3">CBS 480.64</strain>
    </source>
</reference>
<dbReference type="GO" id="GO:0000776">
    <property type="term" value="C:kinetochore"/>
    <property type="evidence" value="ECO:0007669"/>
    <property type="project" value="InterPro"/>
</dbReference>
<organism evidence="3 4">
    <name type="scientific">Piedraia hortae CBS 480.64</name>
    <dbReference type="NCBI Taxonomy" id="1314780"/>
    <lineage>
        <taxon>Eukaryota</taxon>
        <taxon>Fungi</taxon>
        <taxon>Dikarya</taxon>
        <taxon>Ascomycota</taxon>
        <taxon>Pezizomycotina</taxon>
        <taxon>Dothideomycetes</taxon>
        <taxon>Dothideomycetidae</taxon>
        <taxon>Capnodiales</taxon>
        <taxon>Piedraiaceae</taxon>
        <taxon>Piedraia</taxon>
    </lineage>
</organism>
<dbReference type="EMBL" id="MU005972">
    <property type="protein sequence ID" value="KAF2861429.1"/>
    <property type="molecule type" value="Genomic_DNA"/>
</dbReference>
<name>A0A6A7C327_9PEZI</name>
<dbReference type="InterPro" id="IPR037475">
    <property type="entry name" value="Sos7"/>
</dbReference>
<dbReference type="Proteomes" id="UP000799421">
    <property type="component" value="Unassembled WGS sequence"/>
</dbReference>
<dbReference type="Pfam" id="PF20882">
    <property type="entry name" value="Sos7"/>
    <property type="match status" value="1"/>
</dbReference>
<protein>
    <recommendedName>
        <fullName evidence="2">Kinetochore protein Sos7 coiled-coil domain-containing protein</fullName>
    </recommendedName>
</protein>
<sequence>MDLSILPLAQPFAGNGVTGVNGRRVSDMSDVSTASPAQLETLLKHYRELFAKLRFLYVDHVTKERFLLAISESPPAYVSVAENAKLESVLFDKDGLKADLKTRKEEVAAMMSELKEQGRSLAQRYEQLQHDMIQMEGIPHDIEALRQTIATLDTIENEPDPLLRLPLQPTEDLVVEREKHLTTLDEEIEAFQSSITSEYRRLEQLQEELDPLDKSRQQAIQELEGEQQQTKSSKYIGHQLGGRGRWLKGENAVLEEILKV</sequence>
<evidence type="ECO:0000313" key="4">
    <source>
        <dbReference type="Proteomes" id="UP000799421"/>
    </source>
</evidence>
<proteinExistence type="predicted"/>
<feature type="domain" description="Kinetochore protein Sos7 coiled-coil" evidence="2">
    <location>
        <begin position="48"/>
        <end position="125"/>
    </location>
</feature>
<dbReference type="OrthoDB" id="18959at2759"/>
<dbReference type="AlphaFoldDB" id="A0A6A7C327"/>
<dbReference type="GO" id="GO:0051315">
    <property type="term" value="P:attachment of mitotic spindle microtubules to kinetochore"/>
    <property type="evidence" value="ECO:0007669"/>
    <property type="project" value="TreeGrafter"/>
</dbReference>
<evidence type="ECO:0000313" key="3">
    <source>
        <dbReference type="EMBL" id="KAF2861429.1"/>
    </source>
</evidence>
<keyword evidence="4" id="KW-1185">Reference proteome</keyword>
<feature type="coiled-coil region" evidence="1">
    <location>
        <begin position="97"/>
        <end position="131"/>
    </location>
</feature>
<dbReference type="PANTHER" id="PTHR37329">
    <property type="entry name" value="KINETOCHORE PROTEIN SOS7"/>
    <property type="match status" value="1"/>
</dbReference>
<feature type="coiled-coil region" evidence="1">
    <location>
        <begin position="188"/>
        <end position="222"/>
    </location>
</feature>
<keyword evidence="1" id="KW-0175">Coiled coil</keyword>
<accession>A0A6A7C327</accession>
<dbReference type="InterPro" id="IPR048781">
    <property type="entry name" value="Sos7_CC"/>
</dbReference>
<evidence type="ECO:0000256" key="1">
    <source>
        <dbReference type="SAM" id="Coils"/>
    </source>
</evidence>
<gene>
    <name evidence="3" type="ORF">K470DRAFT_214807</name>
</gene>
<dbReference type="GO" id="GO:0034501">
    <property type="term" value="P:protein localization to kinetochore"/>
    <property type="evidence" value="ECO:0007669"/>
    <property type="project" value="InterPro"/>
</dbReference>